<dbReference type="PROSITE" id="PS00723">
    <property type="entry name" value="POLYPRENYL_SYNTHASE_1"/>
    <property type="match status" value="1"/>
</dbReference>
<keyword evidence="8" id="KW-0414">Isoprene biosynthesis</keyword>
<evidence type="ECO:0000256" key="3">
    <source>
        <dbReference type="ARBA" id="ARBA00012439"/>
    </source>
</evidence>
<evidence type="ECO:0000256" key="1">
    <source>
        <dbReference type="ARBA" id="ARBA00001946"/>
    </source>
</evidence>
<evidence type="ECO:0000256" key="11">
    <source>
        <dbReference type="ARBA" id="ARBA00049399"/>
    </source>
</evidence>
<dbReference type="FunFam" id="1.10.600.10:FF:000001">
    <property type="entry name" value="Geranylgeranyl diphosphate synthase"/>
    <property type="match status" value="1"/>
</dbReference>
<accession>A0A9D2WTA8</accession>
<dbReference type="AlphaFoldDB" id="A0A9D2WTA8"/>
<dbReference type="SFLD" id="SFLDS00005">
    <property type="entry name" value="Isoprenoid_Synthase_Type_I"/>
    <property type="match status" value="1"/>
</dbReference>
<organism evidence="13 14">
    <name type="scientific">Sporotomaculum syntrophicum</name>
    <dbReference type="NCBI Taxonomy" id="182264"/>
    <lineage>
        <taxon>Bacteria</taxon>
        <taxon>Bacillati</taxon>
        <taxon>Bacillota</taxon>
        <taxon>Clostridia</taxon>
        <taxon>Eubacteriales</taxon>
        <taxon>Desulfallaceae</taxon>
        <taxon>Sporotomaculum</taxon>
    </lineage>
</organism>
<dbReference type="Proteomes" id="UP000798488">
    <property type="component" value="Unassembled WGS sequence"/>
</dbReference>
<dbReference type="GO" id="GO:0005737">
    <property type="term" value="C:cytoplasm"/>
    <property type="evidence" value="ECO:0007669"/>
    <property type="project" value="UniProtKB-ARBA"/>
</dbReference>
<dbReference type="CDD" id="cd00685">
    <property type="entry name" value="Trans_IPPS_HT"/>
    <property type="match status" value="1"/>
</dbReference>
<reference evidence="13" key="1">
    <citation type="submission" date="2016-02" db="EMBL/GenBank/DDBJ databases">
        <title>Draft Genome Sequence of Sporotomaculum syntrophicum Strain FB, a Syntrophic Benzoate Degrader.</title>
        <authorList>
            <person name="Nobu M.K."/>
            <person name="Narihiro T."/>
            <person name="Qiu Y.-L."/>
            <person name="Ohashi A."/>
            <person name="Liu W.-T."/>
            <person name="Yuji S."/>
        </authorList>
    </citation>
    <scope>NUCLEOTIDE SEQUENCE</scope>
    <source>
        <strain evidence="13">FB</strain>
    </source>
</reference>
<keyword evidence="7" id="KW-0460">Magnesium</keyword>
<dbReference type="InterPro" id="IPR053378">
    <property type="entry name" value="Prenyl_diphosphate_synthase"/>
</dbReference>
<evidence type="ECO:0000256" key="10">
    <source>
        <dbReference type="ARBA" id="ARBA00032873"/>
    </source>
</evidence>
<dbReference type="OrthoDB" id="9805316at2"/>
<dbReference type="PANTHER" id="PTHR43281">
    <property type="entry name" value="FARNESYL DIPHOSPHATE SYNTHASE"/>
    <property type="match status" value="1"/>
</dbReference>
<dbReference type="RefSeq" id="WP_161820677.1">
    <property type="nucleotide sequence ID" value="NZ_LSRS01000001.1"/>
</dbReference>
<protein>
    <recommendedName>
        <fullName evidence="4">Farnesyl diphosphate synthase</fullName>
        <ecNumber evidence="3">2.5.1.10</ecNumber>
    </recommendedName>
    <alternativeName>
        <fullName evidence="10">(2E,6E)-farnesyl diphosphate synthase</fullName>
    </alternativeName>
    <alternativeName>
        <fullName evidence="9">Geranyltranstransferase</fullName>
    </alternativeName>
</protein>
<dbReference type="InterPro" id="IPR008949">
    <property type="entry name" value="Isoprenoid_synthase_dom_sf"/>
</dbReference>
<evidence type="ECO:0000256" key="6">
    <source>
        <dbReference type="ARBA" id="ARBA00022723"/>
    </source>
</evidence>
<dbReference type="GO" id="GO:0046872">
    <property type="term" value="F:metal ion binding"/>
    <property type="evidence" value="ECO:0007669"/>
    <property type="project" value="UniProtKB-KW"/>
</dbReference>
<dbReference type="NCBIfam" id="NF045485">
    <property type="entry name" value="FPPsyn"/>
    <property type="match status" value="1"/>
</dbReference>
<dbReference type="PANTHER" id="PTHR43281:SF1">
    <property type="entry name" value="FARNESYL DIPHOSPHATE SYNTHASE"/>
    <property type="match status" value="1"/>
</dbReference>
<keyword evidence="5 12" id="KW-0808">Transferase</keyword>
<evidence type="ECO:0000256" key="2">
    <source>
        <dbReference type="ARBA" id="ARBA00006706"/>
    </source>
</evidence>
<comment type="similarity">
    <text evidence="2 12">Belongs to the FPP/GGPP synthase family.</text>
</comment>
<evidence type="ECO:0000313" key="13">
    <source>
        <dbReference type="EMBL" id="KAF1086526.1"/>
    </source>
</evidence>
<evidence type="ECO:0000256" key="5">
    <source>
        <dbReference type="ARBA" id="ARBA00022679"/>
    </source>
</evidence>
<dbReference type="EC" id="2.5.1.10" evidence="3"/>
<dbReference type="EMBL" id="LSRS01000001">
    <property type="protein sequence ID" value="KAF1086526.1"/>
    <property type="molecule type" value="Genomic_DNA"/>
</dbReference>
<dbReference type="Pfam" id="PF00348">
    <property type="entry name" value="polyprenyl_synt"/>
    <property type="match status" value="1"/>
</dbReference>
<dbReference type="InterPro" id="IPR000092">
    <property type="entry name" value="Polyprenyl_synt"/>
</dbReference>
<dbReference type="SUPFAM" id="SSF48576">
    <property type="entry name" value="Terpenoid synthases"/>
    <property type="match status" value="1"/>
</dbReference>
<dbReference type="SFLD" id="SFLDG01017">
    <property type="entry name" value="Polyprenyl_Transferase_Like"/>
    <property type="match status" value="1"/>
</dbReference>
<evidence type="ECO:0000256" key="4">
    <source>
        <dbReference type="ARBA" id="ARBA00015100"/>
    </source>
</evidence>
<dbReference type="GO" id="GO:0016114">
    <property type="term" value="P:terpenoid biosynthetic process"/>
    <property type="evidence" value="ECO:0007669"/>
    <property type="project" value="UniProtKB-ARBA"/>
</dbReference>
<keyword evidence="14" id="KW-1185">Reference proteome</keyword>
<proteinExistence type="inferred from homology"/>
<dbReference type="Gene3D" id="1.10.600.10">
    <property type="entry name" value="Farnesyl Diphosphate Synthase"/>
    <property type="match status" value="1"/>
</dbReference>
<evidence type="ECO:0000256" key="7">
    <source>
        <dbReference type="ARBA" id="ARBA00022842"/>
    </source>
</evidence>
<gene>
    <name evidence="13" type="ORF">SPSYN_00245</name>
</gene>
<name>A0A9D2WTA8_9FIRM</name>
<evidence type="ECO:0000256" key="9">
    <source>
        <dbReference type="ARBA" id="ARBA00032380"/>
    </source>
</evidence>
<evidence type="ECO:0000256" key="8">
    <source>
        <dbReference type="ARBA" id="ARBA00023229"/>
    </source>
</evidence>
<dbReference type="GO" id="GO:0004337">
    <property type="term" value="F:(2E,6E)-farnesyl diphosphate synthase activity"/>
    <property type="evidence" value="ECO:0007669"/>
    <property type="project" value="UniProtKB-EC"/>
</dbReference>
<evidence type="ECO:0000313" key="14">
    <source>
        <dbReference type="Proteomes" id="UP000798488"/>
    </source>
</evidence>
<comment type="caution">
    <text evidence="13">The sequence shown here is derived from an EMBL/GenBank/DDBJ whole genome shotgun (WGS) entry which is preliminary data.</text>
</comment>
<evidence type="ECO:0000256" key="12">
    <source>
        <dbReference type="RuleBase" id="RU004466"/>
    </source>
</evidence>
<comment type="catalytic activity">
    <reaction evidence="11">
        <text>isopentenyl diphosphate + (2E)-geranyl diphosphate = (2E,6E)-farnesyl diphosphate + diphosphate</text>
        <dbReference type="Rhea" id="RHEA:19361"/>
        <dbReference type="ChEBI" id="CHEBI:33019"/>
        <dbReference type="ChEBI" id="CHEBI:58057"/>
        <dbReference type="ChEBI" id="CHEBI:128769"/>
        <dbReference type="ChEBI" id="CHEBI:175763"/>
        <dbReference type="EC" id="2.5.1.10"/>
    </reaction>
</comment>
<dbReference type="InterPro" id="IPR033749">
    <property type="entry name" value="Polyprenyl_synt_CS"/>
</dbReference>
<dbReference type="PROSITE" id="PS00444">
    <property type="entry name" value="POLYPRENYL_SYNTHASE_2"/>
    <property type="match status" value="1"/>
</dbReference>
<sequence length="296" mass="31804">MSFKEELARQAGIVDEALNEYLPQNSNYPEVIHEAMRYSVFAGGKRLRPALVLASARAVGGDETTVLPAACAIELLHTYSLVHDDLPAMDNDDLRRGRPTNHKVYGEAIAVLVGDALLTLAFKLLAGLPQNSPADAGMIVRVIAEVAQAAGTAGLIGGQVVDILSAGKLIDKHTLDYIHTRKTGALYRASVRSGAILSGANPEQLNKLTIYAENLGLAFQIIDDILDIEGDEQKIGKPVGSDVNNDKATYPALYGLAAAKAMARQSAERATGALDFFGAEADFLRELVYFVLHREY</sequence>
<comment type="cofactor">
    <cofactor evidence="1">
        <name>Mg(2+)</name>
        <dbReference type="ChEBI" id="CHEBI:18420"/>
    </cofactor>
</comment>
<keyword evidence="6" id="KW-0479">Metal-binding</keyword>